<dbReference type="Proteomes" id="UP000203302">
    <property type="component" value="Segment"/>
</dbReference>
<organism evidence="1 2">
    <name type="scientific">Erwinia phage vB_EamM_Huxley</name>
    <dbReference type="NCBI Taxonomy" id="1883373"/>
    <lineage>
        <taxon>Viruses</taxon>
        <taxon>Duplodnaviria</taxon>
        <taxon>Heunggongvirae</taxon>
        <taxon>Uroviricota</taxon>
        <taxon>Caudoviricetes</taxon>
        <taxon>Chimalliviridae</taxon>
        <taxon>Machinavirus</taxon>
        <taxon>Machinavirus machina</taxon>
    </lineage>
</organism>
<name>A0A1B2ID69_9CAUD</name>
<dbReference type="KEGG" id="vg:29069241"/>
<dbReference type="RefSeq" id="YP_009293087.1">
    <property type="nucleotide sequence ID" value="NC_031127.1"/>
</dbReference>
<accession>A0A1B2ID69</accession>
<proteinExistence type="predicted"/>
<sequence length="253" mass="28420">MREITKEVLDGTYDQPLGRGVLDWRILDLAPMETKHIVEVGRWRVYLKRHRIEETALLISVDRFGDVEEPLNLLPDVLDVKAVFAYSTTTADEALKRIGFDLHAVKYIIPPREGIRPPPKMIENCLLTDQEAASFKLAAIEEESIRKAAEAYGMGTAAFHRVDFGHGRTAVALINIVDEHATLLTHWASDFQSQMTVADIFNYIASCQKNGGEYVVNRQTFDDPTPLVETLETLHTTTRGVYIITKGVSTHAN</sequence>
<dbReference type="EMBL" id="KX397368">
    <property type="protein sequence ID" value="ANZ49201.1"/>
    <property type="molecule type" value="Genomic_DNA"/>
</dbReference>
<evidence type="ECO:0000313" key="2">
    <source>
        <dbReference type="Proteomes" id="UP000203302"/>
    </source>
</evidence>
<evidence type="ECO:0000313" key="1">
    <source>
        <dbReference type="EMBL" id="ANZ49201.1"/>
    </source>
</evidence>
<gene>
    <name evidence="1" type="ORF">HUXLEY_119</name>
</gene>
<dbReference type="OrthoDB" id="27896at10239"/>
<dbReference type="GeneID" id="29069241"/>
<protein>
    <submittedName>
        <fullName evidence="1">Uncharacterized protein</fullName>
    </submittedName>
</protein>
<reference evidence="2" key="1">
    <citation type="submission" date="2016-06" db="EMBL/GenBank/DDBJ databases">
        <authorList>
            <person name="Berg J.A."/>
            <person name="Grossarth S.E."/>
            <person name="Jarvis T.M."/>
            <person name="Merrill B.D."/>
            <person name="Breakwell D.P."/>
            <person name="Hope S."/>
            <person name="Grose J.H."/>
        </authorList>
    </citation>
    <scope>NUCLEOTIDE SEQUENCE [LARGE SCALE GENOMIC DNA]</scope>
</reference>